<dbReference type="OMA" id="IWLALCI"/>
<dbReference type="Proteomes" id="UP000053558">
    <property type="component" value="Unassembled WGS sequence"/>
</dbReference>
<dbReference type="EMBL" id="JH711573">
    <property type="protein sequence ID" value="EIW86219.1"/>
    <property type="molecule type" value="Genomic_DNA"/>
</dbReference>
<dbReference type="AlphaFoldDB" id="A0A5M3N467"/>
<dbReference type="RefSeq" id="XP_007762371.1">
    <property type="nucleotide sequence ID" value="XM_007764181.1"/>
</dbReference>
<protein>
    <recommendedName>
        <fullName evidence="1">RNase H type-1 domain-containing protein</fullName>
    </recommendedName>
</protein>
<dbReference type="PROSITE" id="PS50879">
    <property type="entry name" value="RNASE_H_1"/>
    <property type="match status" value="1"/>
</dbReference>
<dbReference type="OrthoDB" id="3265969at2759"/>
<dbReference type="Pfam" id="PF00075">
    <property type="entry name" value="RNase_H"/>
    <property type="match status" value="1"/>
</dbReference>
<dbReference type="GO" id="GO:0003676">
    <property type="term" value="F:nucleic acid binding"/>
    <property type="evidence" value="ECO:0007669"/>
    <property type="project" value="InterPro"/>
</dbReference>
<dbReference type="KEGG" id="cput:CONPUDRAFT_29773"/>
<dbReference type="Gene3D" id="3.30.420.10">
    <property type="entry name" value="Ribonuclease H-like superfamily/Ribonuclease H"/>
    <property type="match status" value="1"/>
</dbReference>
<gene>
    <name evidence="2" type="ORF">CONPUDRAFT_29773</name>
</gene>
<feature type="non-terminal residue" evidence="2">
    <location>
        <position position="97"/>
    </location>
</feature>
<feature type="non-terminal residue" evidence="2">
    <location>
        <position position="1"/>
    </location>
</feature>
<reference evidence="3" key="1">
    <citation type="journal article" date="2012" name="Science">
        <title>The Paleozoic origin of enzymatic lignin decomposition reconstructed from 31 fungal genomes.</title>
        <authorList>
            <person name="Floudas D."/>
            <person name="Binder M."/>
            <person name="Riley R."/>
            <person name="Barry K."/>
            <person name="Blanchette R.A."/>
            <person name="Henrissat B."/>
            <person name="Martinez A.T."/>
            <person name="Otillar R."/>
            <person name="Spatafora J.W."/>
            <person name="Yadav J.S."/>
            <person name="Aerts A."/>
            <person name="Benoit I."/>
            <person name="Boyd A."/>
            <person name="Carlson A."/>
            <person name="Copeland A."/>
            <person name="Coutinho P.M."/>
            <person name="de Vries R.P."/>
            <person name="Ferreira P."/>
            <person name="Findley K."/>
            <person name="Foster B."/>
            <person name="Gaskell J."/>
            <person name="Glotzer D."/>
            <person name="Gorecki P."/>
            <person name="Heitman J."/>
            <person name="Hesse C."/>
            <person name="Hori C."/>
            <person name="Igarashi K."/>
            <person name="Jurgens J.A."/>
            <person name="Kallen N."/>
            <person name="Kersten P."/>
            <person name="Kohler A."/>
            <person name="Kuees U."/>
            <person name="Kumar T.K.A."/>
            <person name="Kuo A."/>
            <person name="LaButti K."/>
            <person name="Larrondo L.F."/>
            <person name="Lindquist E."/>
            <person name="Ling A."/>
            <person name="Lombard V."/>
            <person name="Lucas S."/>
            <person name="Lundell T."/>
            <person name="Martin R."/>
            <person name="McLaughlin D.J."/>
            <person name="Morgenstern I."/>
            <person name="Morin E."/>
            <person name="Murat C."/>
            <person name="Nagy L.G."/>
            <person name="Nolan M."/>
            <person name="Ohm R.A."/>
            <person name="Patyshakuliyeva A."/>
            <person name="Rokas A."/>
            <person name="Ruiz-Duenas F.J."/>
            <person name="Sabat G."/>
            <person name="Salamov A."/>
            <person name="Samejima M."/>
            <person name="Schmutz J."/>
            <person name="Slot J.C."/>
            <person name="St John F."/>
            <person name="Stenlid J."/>
            <person name="Sun H."/>
            <person name="Sun S."/>
            <person name="Syed K."/>
            <person name="Tsang A."/>
            <person name="Wiebenga A."/>
            <person name="Young D."/>
            <person name="Pisabarro A."/>
            <person name="Eastwood D.C."/>
            <person name="Martin F."/>
            <person name="Cullen D."/>
            <person name="Grigoriev I.V."/>
            <person name="Hibbett D.S."/>
        </authorList>
    </citation>
    <scope>NUCLEOTIDE SEQUENCE [LARGE SCALE GENOMIC DNA]</scope>
    <source>
        <strain evidence="3">RWD-64-598 SS2</strain>
    </source>
</reference>
<feature type="domain" description="RNase H type-1" evidence="1">
    <location>
        <begin position="1"/>
        <end position="96"/>
    </location>
</feature>
<evidence type="ECO:0000313" key="2">
    <source>
        <dbReference type="EMBL" id="EIW86219.1"/>
    </source>
</evidence>
<dbReference type="InterPro" id="IPR002156">
    <property type="entry name" value="RNaseH_domain"/>
</dbReference>
<dbReference type="CDD" id="cd09276">
    <property type="entry name" value="Rnase_HI_RT_non_LTR"/>
    <property type="match status" value="1"/>
</dbReference>
<evidence type="ECO:0000313" key="3">
    <source>
        <dbReference type="Proteomes" id="UP000053558"/>
    </source>
</evidence>
<dbReference type="InterPro" id="IPR036397">
    <property type="entry name" value="RNaseH_sf"/>
</dbReference>
<proteinExistence type="predicted"/>
<accession>A0A5M3N467</accession>
<comment type="caution">
    <text evidence="2">The sequence shown here is derived from an EMBL/GenBank/DDBJ whole genome shotgun (WGS) entry which is preliminary data.</text>
</comment>
<dbReference type="GO" id="GO:0004523">
    <property type="term" value="F:RNA-DNA hybrid ribonuclease activity"/>
    <property type="evidence" value="ECO:0007669"/>
    <property type="project" value="InterPro"/>
</dbReference>
<keyword evidence="3" id="KW-1185">Reference proteome</keyword>
<organism evidence="2 3">
    <name type="scientific">Coniophora puteana (strain RWD-64-598)</name>
    <name type="common">Brown rot fungus</name>
    <dbReference type="NCBI Taxonomy" id="741705"/>
    <lineage>
        <taxon>Eukaryota</taxon>
        <taxon>Fungi</taxon>
        <taxon>Dikarya</taxon>
        <taxon>Basidiomycota</taxon>
        <taxon>Agaricomycotina</taxon>
        <taxon>Agaricomycetes</taxon>
        <taxon>Agaricomycetidae</taxon>
        <taxon>Boletales</taxon>
        <taxon>Coniophorineae</taxon>
        <taxon>Coniophoraceae</taxon>
        <taxon>Coniophora</taxon>
    </lineage>
</organism>
<sequence length="97" mass="10546">TVYEAELVSMLLAAHLLKRELARRQGRAFLGVDSQAAIRATKGCSPTPGHYLVDAVTEAFEDLQDRGHHVRVRWTPGHVGIDGNERADELAKAAAEG</sequence>
<name>A0A5M3N467_CONPW</name>
<dbReference type="InterPro" id="IPR012337">
    <property type="entry name" value="RNaseH-like_sf"/>
</dbReference>
<dbReference type="SUPFAM" id="SSF53098">
    <property type="entry name" value="Ribonuclease H-like"/>
    <property type="match status" value="1"/>
</dbReference>
<evidence type="ECO:0000259" key="1">
    <source>
        <dbReference type="PROSITE" id="PS50879"/>
    </source>
</evidence>
<dbReference type="GeneID" id="19206665"/>